<proteinExistence type="inferred from homology"/>
<dbReference type="PANTHER" id="PTHR33479">
    <property type="entry name" value="BOWMAN-BIRK TYPE BRAN TRYPSIN INHIBITOR"/>
    <property type="match status" value="1"/>
</dbReference>
<feature type="domain" description="Bowman-Birk serine protease inhibitors family" evidence="7">
    <location>
        <begin position="44"/>
        <end position="105"/>
    </location>
</feature>
<evidence type="ECO:0000256" key="6">
    <source>
        <dbReference type="SAM" id="SignalP"/>
    </source>
</evidence>
<keyword evidence="3 5" id="KW-0722">Serine protease inhibitor</keyword>
<evidence type="ECO:0000256" key="1">
    <source>
        <dbReference type="ARBA" id="ARBA00008506"/>
    </source>
</evidence>
<dbReference type="OrthoDB" id="1928998at2759"/>
<evidence type="ECO:0000256" key="4">
    <source>
        <dbReference type="ARBA" id="ARBA00023157"/>
    </source>
</evidence>
<dbReference type="GO" id="GO:0004867">
    <property type="term" value="F:serine-type endopeptidase inhibitor activity"/>
    <property type="evidence" value="ECO:0007669"/>
    <property type="project" value="UniProtKB-KW"/>
</dbReference>
<dbReference type="EMBL" id="LWDX02023117">
    <property type="protein sequence ID" value="OEL31566.1"/>
    <property type="molecule type" value="Genomic_DNA"/>
</dbReference>
<dbReference type="SMART" id="SM00269">
    <property type="entry name" value="BowB"/>
    <property type="match status" value="1"/>
</dbReference>
<feature type="signal peptide" evidence="6">
    <location>
        <begin position="1"/>
        <end position="17"/>
    </location>
</feature>
<dbReference type="InterPro" id="IPR000877">
    <property type="entry name" value="Prot_inh_BBI"/>
</dbReference>
<reference evidence="8 9" key="1">
    <citation type="submission" date="2016-09" db="EMBL/GenBank/DDBJ databases">
        <title>The draft genome of Dichanthelium oligosanthes: A C3 panicoid grass species.</title>
        <authorList>
            <person name="Studer A.J."/>
            <person name="Schnable J.C."/>
            <person name="Brutnell T.P."/>
        </authorList>
    </citation>
    <scope>NUCLEOTIDE SEQUENCE [LARGE SCALE GENOMIC DNA]</scope>
    <source>
        <strain evidence="9">cv. Kellogg 1175</strain>
        <tissue evidence="8">Leaf</tissue>
    </source>
</reference>
<organism evidence="8 9">
    <name type="scientific">Dichanthelium oligosanthes</name>
    <dbReference type="NCBI Taxonomy" id="888268"/>
    <lineage>
        <taxon>Eukaryota</taxon>
        <taxon>Viridiplantae</taxon>
        <taxon>Streptophyta</taxon>
        <taxon>Embryophyta</taxon>
        <taxon>Tracheophyta</taxon>
        <taxon>Spermatophyta</taxon>
        <taxon>Magnoliopsida</taxon>
        <taxon>Liliopsida</taxon>
        <taxon>Poales</taxon>
        <taxon>Poaceae</taxon>
        <taxon>PACMAD clade</taxon>
        <taxon>Panicoideae</taxon>
        <taxon>Panicodae</taxon>
        <taxon>Paniceae</taxon>
        <taxon>Dichantheliinae</taxon>
        <taxon>Dichanthelium</taxon>
    </lineage>
</organism>
<keyword evidence="6" id="KW-0732">Signal</keyword>
<evidence type="ECO:0000313" key="8">
    <source>
        <dbReference type="EMBL" id="OEL31566.1"/>
    </source>
</evidence>
<dbReference type="Gene3D" id="2.10.69.10">
    <property type="entry name" value="Cysteine Protease (Bromelain) Inhibitor, subunit H"/>
    <property type="match status" value="1"/>
</dbReference>
<evidence type="ECO:0000256" key="3">
    <source>
        <dbReference type="ARBA" id="ARBA00022900"/>
    </source>
</evidence>
<dbReference type="InterPro" id="IPR035995">
    <property type="entry name" value="Bowman-Birk_prot_inh"/>
</dbReference>
<evidence type="ECO:0000259" key="7">
    <source>
        <dbReference type="SMART" id="SM00269"/>
    </source>
</evidence>
<dbReference type="SUPFAM" id="SSF57247">
    <property type="entry name" value="Bowman-Birk inhibitor, BBI"/>
    <property type="match status" value="1"/>
</dbReference>
<keyword evidence="9" id="KW-1185">Reference proteome</keyword>
<dbReference type="Pfam" id="PF00228">
    <property type="entry name" value="Bowman-Birk_leg"/>
    <property type="match status" value="1"/>
</dbReference>
<feature type="chain" id="PRO_5009188778" description="Bowman-Birk serine protease inhibitors family domain-containing protein" evidence="6">
    <location>
        <begin position="18"/>
        <end position="113"/>
    </location>
</feature>
<sequence>MRTQVLIVTLAVVAVLAALPLAQSKAAAEHGGLSKGASASAWPCCDSCGSCTRSIPPQCQCMDAAPAGCHPACKSCVVKSSGGGSEGAPVFQCNDMIVNFCKRRCTRPAADDA</sequence>
<dbReference type="CDD" id="cd00023">
    <property type="entry name" value="BBI"/>
    <property type="match status" value="1"/>
</dbReference>
<dbReference type="AlphaFoldDB" id="A0A1E5W2C3"/>
<evidence type="ECO:0000256" key="5">
    <source>
        <dbReference type="RuleBase" id="RU003856"/>
    </source>
</evidence>
<comment type="caution">
    <text evidence="8">The sequence shown here is derived from an EMBL/GenBank/DDBJ whole genome shotgun (WGS) entry which is preliminary data.</text>
</comment>
<dbReference type="Proteomes" id="UP000095767">
    <property type="component" value="Unassembled WGS sequence"/>
</dbReference>
<protein>
    <recommendedName>
        <fullName evidence="7">Bowman-Birk serine protease inhibitors family domain-containing protein</fullName>
    </recommendedName>
</protein>
<dbReference type="PANTHER" id="PTHR33479:SF4">
    <property type="entry name" value="BOWMAN-BIRK TYPE TRYPSIN INHIBITOR"/>
    <property type="match status" value="1"/>
</dbReference>
<name>A0A1E5W2C3_9POAL</name>
<dbReference type="GO" id="GO:0005576">
    <property type="term" value="C:extracellular region"/>
    <property type="evidence" value="ECO:0007669"/>
    <property type="project" value="InterPro"/>
</dbReference>
<gene>
    <name evidence="8" type="ORF">BAE44_0007415</name>
</gene>
<comment type="similarity">
    <text evidence="1 5">Belongs to the Bowman-Birk serine protease inhibitor family.</text>
</comment>
<keyword evidence="4" id="KW-1015">Disulfide bond</keyword>
<keyword evidence="2 5" id="KW-0646">Protease inhibitor</keyword>
<accession>A0A1E5W2C3</accession>
<evidence type="ECO:0000256" key="2">
    <source>
        <dbReference type="ARBA" id="ARBA00022690"/>
    </source>
</evidence>
<evidence type="ECO:0000313" key="9">
    <source>
        <dbReference type="Proteomes" id="UP000095767"/>
    </source>
</evidence>